<dbReference type="InterPro" id="IPR055414">
    <property type="entry name" value="LRR_R13L4/SHOC2-like"/>
</dbReference>
<dbReference type="PANTHER" id="PTHR48063">
    <property type="entry name" value="LRR RECEPTOR-LIKE KINASE"/>
    <property type="match status" value="1"/>
</dbReference>
<evidence type="ECO:0000256" key="8">
    <source>
        <dbReference type="ARBA" id="ARBA00022989"/>
    </source>
</evidence>
<evidence type="ECO:0000313" key="14">
    <source>
        <dbReference type="EMBL" id="KAG6390847.1"/>
    </source>
</evidence>
<proteinExistence type="inferred from homology"/>
<evidence type="ECO:0000256" key="1">
    <source>
        <dbReference type="ARBA" id="ARBA00004251"/>
    </source>
</evidence>
<dbReference type="InterPro" id="IPR046956">
    <property type="entry name" value="RLP23-like"/>
</dbReference>
<gene>
    <name evidence="14" type="ORF">SASPL_148592</name>
</gene>
<dbReference type="FunFam" id="3.80.10.10:FF:000095">
    <property type="entry name" value="LRR receptor-like serine/threonine-protein kinase GSO1"/>
    <property type="match status" value="1"/>
</dbReference>
<keyword evidence="3" id="KW-1003">Cell membrane</keyword>
<comment type="caution">
    <text evidence="14">The sequence shown here is derived from an EMBL/GenBank/DDBJ whole genome shotgun (WGS) entry which is preliminary data.</text>
</comment>
<dbReference type="EMBL" id="PNBA02000019">
    <property type="protein sequence ID" value="KAG6390847.1"/>
    <property type="molecule type" value="Genomic_DNA"/>
</dbReference>
<keyword evidence="5 11" id="KW-0812">Transmembrane</keyword>
<dbReference type="InterPro" id="IPR032675">
    <property type="entry name" value="LRR_dom_sf"/>
</dbReference>
<comment type="similarity">
    <text evidence="2">Belongs to the RLP family.</text>
</comment>
<dbReference type="SUPFAM" id="SSF52047">
    <property type="entry name" value="RNI-like"/>
    <property type="match status" value="1"/>
</dbReference>
<feature type="domain" description="Disease resistance R13L4/SHOC-2-like LRR" evidence="13">
    <location>
        <begin position="98"/>
        <end position="264"/>
    </location>
</feature>
<reference evidence="14" key="2">
    <citation type="submission" date="2020-08" db="EMBL/GenBank/DDBJ databases">
        <title>Plant Genome Project.</title>
        <authorList>
            <person name="Zhang R.-G."/>
        </authorList>
    </citation>
    <scope>NUCLEOTIDE SEQUENCE</scope>
    <source>
        <strain evidence="14">Huo1</strain>
        <tissue evidence="14">Leaf</tissue>
    </source>
</reference>
<evidence type="ECO:0000313" key="15">
    <source>
        <dbReference type="Proteomes" id="UP000298416"/>
    </source>
</evidence>
<keyword evidence="9 11" id="KW-0472">Membrane</keyword>
<keyword evidence="7" id="KW-0677">Repeat</keyword>
<dbReference type="SMART" id="SM00369">
    <property type="entry name" value="LRR_TYP"/>
    <property type="match status" value="6"/>
</dbReference>
<dbReference type="Pfam" id="PF08263">
    <property type="entry name" value="LRRNT_2"/>
    <property type="match status" value="1"/>
</dbReference>
<dbReference type="InterPro" id="IPR003591">
    <property type="entry name" value="Leu-rich_rpt_typical-subtyp"/>
</dbReference>
<evidence type="ECO:0000256" key="11">
    <source>
        <dbReference type="SAM" id="Phobius"/>
    </source>
</evidence>
<reference evidence="14" key="1">
    <citation type="submission" date="2018-01" db="EMBL/GenBank/DDBJ databases">
        <authorList>
            <person name="Mao J.F."/>
        </authorList>
    </citation>
    <scope>NUCLEOTIDE SEQUENCE</scope>
    <source>
        <strain evidence="14">Huo1</strain>
        <tissue evidence="14">Leaf</tissue>
    </source>
</reference>
<evidence type="ECO:0000259" key="12">
    <source>
        <dbReference type="Pfam" id="PF08263"/>
    </source>
</evidence>
<dbReference type="InterPro" id="IPR001611">
    <property type="entry name" value="Leu-rich_rpt"/>
</dbReference>
<keyword evidence="8 11" id="KW-1133">Transmembrane helix</keyword>
<evidence type="ECO:0000256" key="7">
    <source>
        <dbReference type="ARBA" id="ARBA00022737"/>
    </source>
</evidence>
<evidence type="ECO:0000256" key="5">
    <source>
        <dbReference type="ARBA" id="ARBA00022692"/>
    </source>
</evidence>
<evidence type="ECO:0000259" key="13">
    <source>
        <dbReference type="Pfam" id="PF23598"/>
    </source>
</evidence>
<dbReference type="GO" id="GO:0006952">
    <property type="term" value="P:defense response"/>
    <property type="evidence" value="ECO:0007669"/>
    <property type="project" value="UniProtKB-ARBA"/>
</dbReference>
<keyword evidence="6" id="KW-0732">Signal</keyword>
<evidence type="ECO:0000256" key="2">
    <source>
        <dbReference type="ARBA" id="ARBA00009592"/>
    </source>
</evidence>
<dbReference type="GO" id="GO:0005886">
    <property type="term" value="C:plasma membrane"/>
    <property type="evidence" value="ECO:0007669"/>
    <property type="project" value="UniProtKB-SubCell"/>
</dbReference>
<keyword evidence="4" id="KW-0433">Leucine-rich repeat</keyword>
<dbReference type="SMART" id="SM00365">
    <property type="entry name" value="LRR_SD22"/>
    <property type="match status" value="6"/>
</dbReference>
<dbReference type="Proteomes" id="UP000298416">
    <property type="component" value="Unassembled WGS sequence"/>
</dbReference>
<keyword evidence="10" id="KW-0325">Glycoprotein</keyword>
<dbReference type="PANTHER" id="PTHR48063:SF98">
    <property type="entry name" value="LRR RECEPTOR-LIKE SERINE_THREONINE-PROTEIN KINASE FLS2"/>
    <property type="match status" value="1"/>
</dbReference>
<dbReference type="SUPFAM" id="SSF52058">
    <property type="entry name" value="L domain-like"/>
    <property type="match status" value="2"/>
</dbReference>
<name>A0A8X8W9K9_SALSN</name>
<dbReference type="AlphaFoldDB" id="A0A8X8W9K9"/>
<organism evidence="14">
    <name type="scientific">Salvia splendens</name>
    <name type="common">Scarlet sage</name>
    <dbReference type="NCBI Taxonomy" id="180675"/>
    <lineage>
        <taxon>Eukaryota</taxon>
        <taxon>Viridiplantae</taxon>
        <taxon>Streptophyta</taxon>
        <taxon>Embryophyta</taxon>
        <taxon>Tracheophyta</taxon>
        <taxon>Spermatophyta</taxon>
        <taxon>Magnoliopsida</taxon>
        <taxon>eudicotyledons</taxon>
        <taxon>Gunneridae</taxon>
        <taxon>Pentapetalae</taxon>
        <taxon>asterids</taxon>
        <taxon>lamiids</taxon>
        <taxon>Lamiales</taxon>
        <taxon>Lamiaceae</taxon>
        <taxon>Nepetoideae</taxon>
        <taxon>Mentheae</taxon>
        <taxon>Salviinae</taxon>
        <taxon>Salvia</taxon>
        <taxon>Salvia subgen. Calosphace</taxon>
        <taxon>core Calosphace</taxon>
    </lineage>
</organism>
<dbReference type="Pfam" id="PF00560">
    <property type="entry name" value="LRR_1"/>
    <property type="match status" value="8"/>
</dbReference>
<dbReference type="Pfam" id="PF23598">
    <property type="entry name" value="LRR_14"/>
    <property type="match status" value="1"/>
</dbReference>
<feature type="transmembrane region" description="Helical" evidence="11">
    <location>
        <begin position="969"/>
        <end position="985"/>
    </location>
</feature>
<evidence type="ECO:0000256" key="10">
    <source>
        <dbReference type="ARBA" id="ARBA00023180"/>
    </source>
</evidence>
<feature type="domain" description="Leucine-rich repeat-containing N-terminal plant-type" evidence="12">
    <location>
        <begin position="18"/>
        <end position="54"/>
    </location>
</feature>
<evidence type="ECO:0000256" key="3">
    <source>
        <dbReference type="ARBA" id="ARBA00022475"/>
    </source>
</evidence>
<evidence type="ECO:0000256" key="4">
    <source>
        <dbReference type="ARBA" id="ARBA00022614"/>
    </source>
</evidence>
<accession>A0A8X8W9K9</accession>
<evidence type="ECO:0008006" key="16">
    <source>
        <dbReference type="Google" id="ProtNLM"/>
    </source>
</evidence>
<evidence type="ECO:0000256" key="9">
    <source>
        <dbReference type="ARBA" id="ARBA00023136"/>
    </source>
</evidence>
<protein>
    <recommendedName>
        <fullName evidence="16">LRR receptor-like serine/threonine-protein kinase FLS2</fullName>
    </recommendedName>
</protein>
<dbReference type="Gene3D" id="3.80.10.10">
    <property type="entry name" value="Ribonuclease Inhibitor"/>
    <property type="match status" value="5"/>
</dbReference>
<evidence type="ECO:0000256" key="6">
    <source>
        <dbReference type="ARBA" id="ARBA00022729"/>
    </source>
</evidence>
<keyword evidence="15" id="KW-1185">Reference proteome</keyword>
<dbReference type="GO" id="GO:0051707">
    <property type="term" value="P:response to other organism"/>
    <property type="evidence" value="ECO:0007669"/>
    <property type="project" value="UniProtKB-ARBA"/>
</dbReference>
<dbReference type="InterPro" id="IPR013210">
    <property type="entry name" value="LRR_N_plant-typ"/>
</dbReference>
<sequence length="986" mass="109813">MTALLNDAFADVIICKESERSALSTFRKDLEDSSSRLSSWRGADCCQWEGVICDNITGQVRELRLRNPHDAPCSRRSYGVAEFQAYHRHKLGGRLNPSLLKLEFLNHLDLSCNDFHGAPLPDFISSMRNLHYVDLSSCGFHGAVPSRIANLSRLRHLNLGDPFPIFVESKVRVSSMQWLRHLSSLEHLDLTGADASSASDWLRSLGNLHSLLALRLSRCGLPPVISGNAANLTRLAQLDLSWNNFDSPLPRWIYSLTNLVRLNLSHCGFYNQLPTGLQNMTKLEYLNLSSNHFSSNFPPWITRLNNLKVLAAADNMIEGELPATMDNLTSLVSLDLSQNRIGGMLPKSLSNLCNLQELYLYINSFSGGLPDFSGCISHSLRILYLGWNNLSGPLPSNLKQAAKLRELDLTYNKLTGPLPSSLEELQELESLVISDNSFKGIVSESHFRNLSGLKIFRANGNRFTFKPNRDWIPPFQLEGLTLRSWRLGPEFPPWIKHLKNLQYLSLANTGIEDAIPSWFWTLTPQLKYLNLSSNMIKGQILSLLDFGMSRNVAVDMKHNLITGPLPRLSSNVTILDLSFNRISGSMHHFLCGNTEKDMRLEILDLANNFLSGEIPDCWGNWSSLSVLRLQANNLTGKIPSSVGLLTRLQSLHLRRNNDLSGALPISLQNCTGLMLLDLGLNHFSGHIPIWIHRLSELVVFNLRLNRFWGEIPVELCLLSRIQALDLAGNNLSGRIPSCFDGFNVMAGRQKPGERMYYSADDTFGVIPDSQYLVVKGRLGFYSNILHWVMTLDISDNSLTGPIPAAITSLSKLQGLNLSRNCLTGTIPEHIGGMNLLESLDISKNKLSGEIPQTIVELSFLSNLNLSCNNLTGRIPSSTQLQGFDASSFTGNELCGAPLPGSCGGNEGSRVGGEDEEERAKSIFETEVFGLATSIVVGFAVGFWTVIVSLLVNVSWRNAYFGVLTRMGNYVYYVWVKFLLWCWCFSS</sequence>
<dbReference type="FunFam" id="3.80.10.10:FF:000041">
    <property type="entry name" value="LRR receptor-like serine/threonine-protein kinase ERECTA"/>
    <property type="match status" value="1"/>
</dbReference>
<dbReference type="FunFam" id="3.80.10.10:FF:000111">
    <property type="entry name" value="LRR receptor-like serine/threonine-protein kinase ERECTA"/>
    <property type="match status" value="1"/>
</dbReference>
<dbReference type="Pfam" id="PF13516">
    <property type="entry name" value="LRR_6"/>
    <property type="match status" value="1"/>
</dbReference>
<feature type="transmembrane region" description="Helical" evidence="11">
    <location>
        <begin position="927"/>
        <end position="949"/>
    </location>
</feature>
<dbReference type="Pfam" id="PF13855">
    <property type="entry name" value="LRR_8"/>
    <property type="match status" value="1"/>
</dbReference>
<comment type="subcellular location">
    <subcellularLocation>
        <location evidence="1">Cell membrane</location>
        <topology evidence="1">Single-pass type I membrane protein</topology>
    </subcellularLocation>
</comment>